<name>A0ABQ2ZAV3_9GAMM</name>
<dbReference type="EMBL" id="BMXS01000038">
    <property type="protein sequence ID" value="GGY10406.1"/>
    <property type="molecule type" value="Genomic_DNA"/>
</dbReference>
<proteinExistence type="predicted"/>
<feature type="compositionally biased region" description="Polar residues" evidence="1">
    <location>
        <begin position="87"/>
        <end position="97"/>
    </location>
</feature>
<feature type="region of interest" description="Disordered" evidence="1">
    <location>
        <begin position="110"/>
        <end position="130"/>
    </location>
</feature>
<dbReference type="RefSeq" id="WP_189472792.1">
    <property type="nucleotide sequence ID" value="NZ_BMXS01000038.1"/>
</dbReference>
<evidence type="ECO:0000256" key="1">
    <source>
        <dbReference type="SAM" id="MobiDB-lite"/>
    </source>
</evidence>
<reference evidence="3" key="1">
    <citation type="journal article" date="2019" name="Int. J. Syst. Evol. Microbiol.">
        <title>The Global Catalogue of Microorganisms (GCM) 10K type strain sequencing project: providing services to taxonomists for standard genome sequencing and annotation.</title>
        <authorList>
            <consortium name="The Broad Institute Genomics Platform"/>
            <consortium name="The Broad Institute Genome Sequencing Center for Infectious Disease"/>
            <person name="Wu L."/>
            <person name="Ma J."/>
        </authorList>
    </citation>
    <scope>NUCLEOTIDE SEQUENCE [LARGE SCALE GENOMIC DNA]</scope>
    <source>
        <strain evidence="3">KCTC 22228</strain>
    </source>
</reference>
<accession>A0ABQ2ZAV3</accession>
<sequence length="130" mass="14151">MITFHREEDAFGPITLFRVDGRNAGYIFKSLEGAYLIYFADMADAPSGVPLERSTVPGRRSIFAVDIPSLEAAIDLVIQAYLGQGTTGSSHHNNSQFMARDAAHPYPVASPRTAERATLSSPTPCQRNHA</sequence>
<feature type="compositionally biased region" description="Polar residues" evidence="1">
    <location>
        <begin position="118"/>
        <end position="130"/>
    </location>
</feature>
<dbReference type="Proteomes" id="UP000653056">
    <property type="component" value="Unassembled WGS sequence"/>
</dbReference>
<gene>
    <name evidence="2" type="ORF">GCM10007160_42080</name>
</gene>
<comment type="caution">
    <text evidence="2">The sequence shown here is derived from an EMBL/GenBank/DDBJ whole genome shotgun (WGS) entry which is preliminary data.</text>
</comment>
<keyword evidence="3" id="KW-1185">Reference proteome</keyword>
<organism evidence="2 3">
    <name type="scientific">Litchfieldella qijiaojingensis</name>
    <dbReference type="NCBI Taxonomy" id="980347"/>
    <lineage>
        <taxon>Bacteria</taxon>
        <taxon>Pseudomonadati</taxon>
        <taxon>Pseudomonadota</taxon>
        <taxon>Gammaproteobacteria</taxon>
        <taxon>Oceanospirillales</taxon>
        <taxon>Halomonadaceae</taxon>
        <taxon>Litchfieldella</taxon>
    </lineage>
</organism>
<feature type="region of interest" description="Disordered" evidence="1">
    <location>
        <begin position="86"/>
        <end position="105"/>
    </location>
</feature>
<protein>
    <submittedName>
        <fullName evidence="2">Uncharacterized protein</fullName>
    </submittedName>
</protein>
<evidence type="ECO:0000313" key="2">
    <source>
        <dbReference type="EMBL" id="GGY10406.1"/>
    </source>
</evidence>
<evidence type="ECO:0000313" key="3">
    <source>
        <dbReference type="Proteomes" id="UP000653056"/>
    </source>
</evidence>